<feature type="region of interest" description="Disordered" evidence="1">
    <location>
        <begin position="163"/>
        <end position="200"/>
    </location>
</feature>
<keyword evidence="3" id="KW-1185">Reference proteome</keyword>
<evidence type="ECO:0000256" key="1">
    <source>
        <dbReference type="SAM" id="MobiDB-lite"/>
    </source>
</evidence>
<reference evidence="2" key="1">
    <citation type="journal article" date="2022" name="Int. J. Mol. Sci.">
        <title>Draft Genome of Tanacetum Coccineum: Genomic Comparison of Closely Related Tanacetum-Family Plants.</title>
        <authorList>
            <person name="Yamashiro T."/>
            <person name="Shiraishi A."/>
            <person name="Nakayama K."/>
            <person name="Satake H."/>
        </authorList>
    </citation>
    <scope>NUCLEOTIDE SEQUENCE</scope>
</reference>
<evidence type="ECO:0000313" key="3">
    <source>
        <dbReference type="Proteomes" id="UP001151760"/>
    </source>
</evidence>
<evidence type="ECO:0000313" key="2">
    <source>
        <dbReference type="EMBL" id="GJT27858.1"/>
    </source>
</evidence>
<accession>A0ABQ5CND8</accession>
<proteinExistence type="predicted"/>
<organism evidence="2 3">
    <name type="scientific">Tanacetum coccineum</name>
    <dbReference type="NCBI Taxonomy" id="301880"/>
    <lineage>
        <taxon>Eukaryota</taxon>
        <taxon>Viridiplantae</taxon>
        <taxon>Streptophyta</taxon>
        <taxon>Embryophyta</taxon>
        <taxon>Tracheophyta</taxon>
        <taxon>Spermatophyta</taxon>
        <taxon>Magnoliopsida</taxon>
        <taxon>eudicotyledons</taxon>
        <taxon>Gunneridae</taxon>
        <taxon>Pentapetalae</taxon>
        <taxon>asterids</taxon>
        <taxon>campanulids</taxon>
        <taxon>Asterales</taxon>
        <taxon>Asteraceae</taxon>
        <taxon>Asteroideae</taxon>
        <taxon>Anthemideae</taxon>
        <taxon>Anthemidinae</taxon>
        <taxon>Tanacetum</taxon>
    </lineage>
</organism>
<feature type="region of interest" description="Disordered" evidence="1">
    <location>
        <begin position="548"/>
        <end position="578"/>
    </location>
</feature>
<comment type="caution">
    <text evidence="2">The sequence shown here is derived from an EMBL/GenBank/DDBJ whole genome shotgun (WGS) entry which is preliminary data.</text>
</comment>
<feature type="compositionally biased region" description="Low complexity" evidence="1">
    <location>
        <begin position="186"/>
        <end position="196"/>
    </location>
</feature>
<evidence type="ECO:0008006" key="4">
    <source>
        <dbReference type="Google" id="ProtNLM"/>
    </source>
</evidence>
<dbReference type="Proteomes" id="UP001151760">
    <property type="component" value="Unassembled WGS sequence"/>
</dbReference>
<reference evidence="2" key="2">
    <citation type="submission" date="2022-01" db="EMBL/GenBank/DDBJ databases">
        <authorList>
            <person name="Yamashiro T."/>
            <person name="Shiraishi A."/>
            <person name="Satake H."/>
            <person name="Nakayama K."/>
        </authorList>
    </citation>
    <scope>NUCLEOTIDE SEQUENCE</scope>
</reference>
<feature type="compositionally biased region" description="Polar residues" evidence="1">
    <location>
        <begin position="163"/>
        <end position="185"/>
    </location>
</feature>
<dbReference type="EMBL" id="BQNB010014413">
    <property type="protein sequence ID" value="GJT27858.1"/>
    <property type="molecule type" value="Genomic_DNA"/>
</dbReference>
<sequence length="686" mass="77909">MIGNRSQLMNFASKFLGTVRFRNDHITRIMGYDDYQLGNVTISRVYYVERLGYNLFYVGQFCNADLKVAFRKNACFIRNLEGVDLLSGSRDTNLYTISLDDMLKTSPICLLSKTSKTKSDNWDRLFQPMFDEYFNPPSIVVSPVQEVVALRAVILADSPVSTSIDQDASSTSIPSTQEQEHSPNISQDSTSQGSSSNVRQTHTPFEHLGRWTKDQPIANVIGDPSRSNFKQAMTEPSWIDALQEKIHEFERLEVWELVSCPDKVLLIKLKLIYKVKTDELGQPITCVQAKKGPLRSQTSTTCMVRYAVKLPNLTTFLQRCPTARCVGVRTLDLVTSGIASHTKRMDMELEKSKNVGEKRLEIGKCNRRLNLGKIQREPTFQVVLDALALPPCYSAFLITVDVPESTMGQDFDTLPTDEEIMSFLRDLGHTREIHSLNDVVVNQIYQPWRTFDVLINKSLSGNTSGLDKLCLSRAQILWDKTLSWRNNIGMHTFRDDYLINTLRFVSTKEETQIYDSILPESLTSPEIKETKDYKTSLGFATGATPPKKTLKYKKPSSPKLTTVPVSTEEPTGKSKRVKTPSKTSLFWLQRLSHTTPSTILMTEDNNDWPDKAKGDEDEEMDYTTSLLYDDVDIRLNEPVDTDKGCIHEKGTDAAMTNVQQRNENLEICSSYRRIAHNDTFYYSIED</sequence>
<protein>
    <recommendedName>
        <fullName evidence="4">Integrase, catalytic region, zinc finger, CCHC-type, peptidase aspartic, catalytic</fullName>
    </recommendedName>
</protein>
<gene>
    <name evidence="2" type="ORF">Tco_0908133</name>
</gene>
<name>A0ABQ5CND8_9ASTR</name>